<dbReference type="InterPro" id="IPR027417">
    <property type="entry name" value="P-loop_NTPase"/>
</dbReference>
<dbReference type="SMART" id="SM00382">
    <property type="entry name" value="AAA"/>
    <property type="match status" value="1"/>
</dbReference>
<evidence type="ECO:0000256" key="3">
    <source>
        <dbReference type="ARBA" id="ARBA00022741"/>
    </source>
</evidence>
<keyword evidence="6 7" id="KW-0472">Membrane</keyword>
<dbReference type="EMBL" id="VIWX01000002">
    <property type="protein sequence ID" value="TWF95551.1"/>
    <property type="molecule type" value="Genomic_DNA"/>
</dbReference>
<evidence type="ECO:0000256" key="6">
    <source>
        <dbReference type="ARBA" id="ARBA00023136"/>
    </source>
</evidence>
<keyword evidence="5 7" id="KW-1133">Transmembrane helix</keyword>
<dbReference type="SUPFAM" id="SSF52540">
    <property type="entry name" value="P-loop containing nucleoside triphosphate hydrolases"/>
    <property type="match status" value="1"/>
</dbReference>
<dbReference type="PANTHER" id="PTHR24221:SF654">
    <property type="entry name" value="ATP-BINDING CASSETTE SUB-FAMILY B MEMBER 6"/>
    <property type="match status" value="1"/>
</dbReference>
<dbReference type="OrthoDB" id="9806127at2"/>
<proteinExistence type="predicted"/>
<dbReference type="Proteomes" id="UP000316184">
    <property type="component" value="Unassembled WGS sequence"/>
</dbReference>
<keyword evidence="2 7" id="KW-0812">Transmembrane</keyword>
<evidence type="ECO:0000259" key="8">
    <source>
        <dbReference type="PROSITE" id="PS50893"/>
    </source>
</evidence>
<feature type="domain" description="ABC transporter" evidence="8">
    <location>
        <begin position="390"/>
        <end position="639"/>
    </location>
</feature>
<keyword evidence="3" id="KW-0547">Nucleotide-binding</keyword>
<dbReference type="RefSeq" id="WP_145738537.1">
    <property type="nucleotide sequence ID" value="NZ_VIWX01000002.1"/>
</dbReference>
<dbReference type="GO" id="GO:0005886">
    <property type="term" value="C:plasma membrane"/>
    <property type="evidence" value="ECO:0007669"/>
    <property type="project" value="UniProtKB-SubCell"/>
</dbReference>
<sequence length="656" mass="69667">MPRDTSATQERATAPGPLIGVEDLEPPVWADVDQKVAGAGLWQTVRELPTAARVVIGLAFEAAPGRTSLAGVVQLASGCASAFGLFATAGVLTQLLTTGPTPERVVASLPAIAVVVAAFALRGLLQTAVSAVEGVLMPLVRRAAQDRLNAAVAEVELLAWEDPDFQELARQGGYQGVQAVESSIRSITQISSALVSLTAALVTAAVLNPWLLPVLLLPTAAEAWASMRAAKQGYLSFLSLVARRLRLHVAENLLVARDVSTERTALNLQEPLLVEHRRIADQVTAEAIRSEHRQTRTRLIGRTLAGIGTGLAYCVLGLLLYTAAMPLAIAGAAVIAMRAAASALSITMVSVNRLYEHSFYLRFYQQLLAEAGRRSRPAAGLPAPRDPGTIRLENVSFRYPGSDAPSLRGIDLTFHRGEVVALVGENGSGKTTLGKVLTGLYPPTEGRVLWDEVDLAAVEPRGVAEQIALIDQSPARWPMTAATNVRIGDLGAEEPFDGRWDAALGESGAGDVLAGLPHGHDTVLSRQFRRGHELSGGGWQRIGVARGIYRGGASVLVADEPTAALDAKAEARVFAGLQHATRDARGSGKHRTTILVTHRLANVRHAHRIVVMSAGEVAESGTHEELMDARGLYRELFTIQASAYAEDGRCGRCGNE</sequence>
<dbReference type="PANTHER" id="PTHR24221">
    <property type="entry name" value="ATP-BINDING CASSETTE SUB-FAMILY B"/>
    <property type="match status" value="1"/>
</dbReference>
<evidence type="ECO:0000256" key="5">
    <source>
        <dbReference type="ARBA" id="ARBA00022989"/>
    </source>
</evidence>
<dbReference type="InterPro" id="IPR039421">
    <property type="entry name" value="Type_1_exporter"/>
</dbReference>
<evidence type="ECO:0000256" key="4">
    <source>
        <dbReference type="ARBA" id="ARBA00022840"/>
    </source>
</evidence>
<keyword evidence="4 9" id="KW-0067">ATP-binding</keyword>
<dbReference type="SUPFAM" id="SSF90123">
    <property type="entry name" value="ABC transporter transmembrane region"/>
    <property type="match status" value="1"/>
</dbReference>
<comment type="subcellular location">
    <subcellularLocation>
        <location evidence="1">Cell membrane</location>
        <topology evidence="1">Multi-pass membrane protein</topology>
    </subcellularLocation>
</comment>
<dbReference type="Pfam" id="PF00005">
    <property type="entry name" value="ABC_tran"/>
    <property type="match status" value="1"/>
</dbReference>
<dbReference type="Gene3D" id="3.40.50.300">
    <property type="entry name" value="P-loop containing nucleotide triphosphate hydrolases"/>
    <property type="match status" value="1"/>
</dbReference>
<evidence type="ECO:0000256" key="2">
    <source>
        <dbReference type="ARBA" id="ARBA00022692"/>
    </source>
</evidence>
<dbReference type="InterPro" id="IPR003439">
    <property type="entry name" value="ABC_transporter-like_ATP-bd"/>
</dbReference>
<evidence type="ECO:0000256" key="1">
    <source>
        <dbReference type="ARBA" id="ARBA00004651"/>
    </source>
</evidence>
<evidence type="ECO:0000313" key="10">
    <source>
        <dbReference type="Proteomes" id="UP000316184"/>
    </source>
</evidence>
<feature type="transmembrane region" description="Helical" evidence="7">
    <location>
        <begin position="105"/>
        <end position="125"/>
    </location>
</feature>
<evidence type="ECO:0000256" key="7">
    <source>
        <dbReference type="SAM" id="Phobius"/>
    </source>
</evidence>
<gene>
    <name evidence="9" type="ORF">FHU35_12548</name>
</gene>
<reference evidence="9 10" key="1">
    <citation type="submission" date="2019-06" db="EMBL/GenBank/DDBJ databases">
        <title>Sequencing the genomes of 1000 actinobacteria strains.</title>
        <authorList>
            <person name="Klenk H.-P."/>
        </authorList>
    </citation>
    <scope>NUCLEOTIDE SEQUENCE [LARGE SCALE GENOMIC DNA]</scope>
    <source>
        <strain evidence="9 10">DSM 46699</strain>
    </source>
</reference>
<dbReference type="Gene3D" id="1.20.1560.10">
    <property type="entry name" value="ABC transporter type 1, transmembrane domain"/>
    <property type="match status" value="1"/>
</dbReference>
<name>A0A561U873_9PSEU</name>
<accession>A0A561U873</accession>
<evidence type="ECO:0000313" key="9">
    <source>
        <dbReference type="EMBL" id="TWF95551.1"/>
    </source>
</evidence>
<dbReference type="InterPro" id="IPR003593">
    <property type="entry name" value="AAA+_ATPase"/>
</dbReference>
<comment type="caution">
    <text evidence="9">The sequence shown here is derived from an EMBL/GenBank/DDBJ whole genome shotgun (WGS) entry which is preliminary data.</text>
</comment>
<dbReference type="InterPro" id="IPR036640">
    <property type="entry name" value="ABC1_TM_sf"/>
</dbReference>
<dbReference type="GO" id="GO:0016887">
    <property type="term" value="F:ATP hydrolysis activity"/>
    <property type="evidence" value="ECO:0007669"/>
    <property type="project" value="InterPro"/>
</dbReference>
<dbReference type="PROSITE" id="PS50893">
    <property type="entry name" value="ABC_TRANSPORTER_2"/>
    <property type="match status" value="1"/>
</dbReference>
<dbReference type="AlphaFoldDB" id="A0A561U873"/>
<feature type="transmembrane region" description="Helical" evidence="7">
    <location>
        <begin position="72"/>
        <end position="93"/>
    </location>
</feature>
<dbReference type="GO" id="GO:0005524">
    <property type="term" value="F:ATP binding"/>
    <property type="evidence" value="ECO:0007669"/>
    <property type="project" value="UniProtKB-KW"/>
</dbReference>
<keyword evidence="10" id="KW-1185">Reference proteome</keyword>
<organism evidence="9 10">
    <name type="scientific">Saccharopolyspora dendranthemae</name>
    <dbReference type="NCBI Taxonomy" id="1181886"/>
    <lineage>
        <taxon>Bacteria</taxon>
        <taxon>Bacillati</taxon>
        <taxon>Actinomycetota</taxon>
        <taxon>Actinomycetes</taxon>
        <taxon>Pseudonocardiales</taxon>
        <taxon>Pseudonocardiaceae</taxon>
        <taxon>Saccharopolyspora</taxon>
    </lineage>
</organism>
<dbReference type="GO" id="GO:0034040">
    <property type="term" value="F:ATPase-coupled lipid transmembrane transporter activity"/>
    <property type="evidence" value="ECO:0007669"/>
    <property type="project" value="TreeGrafter"/>
</dbReference>
<protein>
    <submittedName>
        <fullName evidence="9">ATP-binding cassette subfamily B protein</fullName>
    </submittedName>
</protein>
<feature type="transmembrane region" description="Helical" evidence="7">
    <location>
        <begin position="299"/>
        <end position="321"/>
    </location>
</feature>